<evidence type="ECO:0000313" key="3">
    <source>
        <dbReference type="Proteomes" id="UP000410492"/>
    </source>
</evidence>
<proteinExistence type="predicted"/>
<organism evidence="2 3">
    <name type="scientific">Callosobruchus maculatus</name>
    <name type="common">Southern cowpea weevil</name>
    <name type="synonym">Pulse bruchid</name>
    <dbReference type="NCBI Taxonomy" id="64391"/>
    <lineage>
        <taxon>Eukaryota</taxon>
        <taxon>Metazoa</taxon>
        <taxon>Ecdysozoa</taxon>
        <taxon>Arthropoda</taxon>
        <taxon>Hexapoda</taxon>
        <taxon>Insecta</taxon>
        <taxon>Pterygota</taxon>
        <taxon>Neoptera</taxon>
        <taxon>Endopterygota</taxon>
        <taxon>Coleoptera</taxon>
        <taxon>Polyphaga</taxon>
        <taxon>Cucujiformia</taxon>
        <taxon>Chrysomeloidea</taxon>
        <taxon>Chrysomelidae</taxon>
        <taxon>Bruchinae</taxon>
        <taxon>Bruchini</taxon>
        <taxon>Callosobruchus</taxon>
    </lineage>
</organism>
<feature type="compositionally biased region" description="Polar residues" evidence="1">
    <location>
        <begin position="145"/>
        <end position="154"/>
    </location>
</feature>
<sequence>MHPSSVITQFEVSELLCQAYTRAANISNVMGSFRGGGIWPINRYVFKDSEFVASDALTVPDAIEDKDDVGNAEAKDNEVKDAYQPLTGEENNDPQLSDEDDDIPQINFTRIGRNYEINKIAEKSNDADDLTQQALYFSPERIKPNAQNNNSTNDGYGDNTRTQRKLLAYFTKNSQFAGCIPRNNKQIEKQFRELGHVRQIKKENEANEKKTKKIDCRVSEPSTSKANIEINLDEWYCFICDEKIAEEMIQCCQWNMGSFVLLYG</sequence>
<feature type="compositionally biased region" description="Acidic residues" evidence="1">
    <location>
        <begin position="90"/>
        <end position="101"/>
    </location>
</feature>
<evidence type="ECO:0000256" key="1">
    <source>
        <dbReference type="SAM" id="MobiDB-lite"/>
    </source>
</evidence>
<dbReference type="Proteomes" id="UP000410492">
    <property type="component" value="Unassembled WGS sequence"/>
</dbReference>
<accession>A0A653BGW7</accession>
<dbReference type="OrthoDB" id="6754464at2759"/>
<protein>
    <submittedName>
        <fullName evidence="2">Uncharacterized protein</fullName>
    </submittedName>
</protein>
<evidence type="ECO:0000313" key="2">
    <source>
        <dbReference type="EMBL" id="VEN34781.1"/>
    </source>
</evidence>
<feature type="region of interest" description="Disordered" evidence="1">
    <location>
        <begin position="139"/>
        <end position="158"/>
    </location>
</feature>
<dbReference type="AlphaFoldDB" id="A0A653BGW7"/>
<feature type="region of interest" description="Disordered" evidence="1">
    <location>
        <begin position="64"/>
        <end position="101"/>
    </location>
</feature>
<keyword evidence="3" id="KW-1185">Reference proteome</keyword>
<dbReference type="EMBL" id="CAACVG010000977">
    <property type="protein sequence ID" value="VEN34781.1"/>
    <property type="molecule type" value="Genomic_DNA"/>
</dbReference>
<reference evidence="2 3" key="1">
    <citation type="submission" date="2019-01" db="EMBL/GenBank/DDBJ databases">
        <authorList>
            <person name="Sayadi A."/>
        </authorList>
    </citation>
    <scope>NUCLEOTIDE SEQUENCE [LARGE SCALE GENOMIC DNA]</scope>
</reference>
<name>A0A653BGW7_CALMS</name>
<gene>
    <name evidence="2" type="ORF">CALMAC_LOCUS865</name>
</gene>